<sequence length="295" mass="32468">MRHPNTSASAANVRHAKRKGFSLVEILVVIAVIGILGGIAVAGVEKVRQSAQTSAETSAARQVIQAYLMTPIDNKGRFMMGYGDAGKTLYPEGFSPITSDAEDAKRYPLRLAPLLENNLQTLFAGRDLRYYHEVASKSPYAASLNPSFGMNSVFVGGHCDGRIYDPGYEPGRWSRDQTKMPNSFWVLRPADAYSPSKLIVFTSSLYSPPADYGEPVGFYRVNPPKLPTGTSWGSYNPDIPASMGYVSLEHGGRTVAAHLDGHVDLLDGEQLRDMRRWSNQAAIFDDPNFSDWTRQ</sequence>
<name>A0A7X1AX77_9BACT</name>
<evidence type="ECO:0000313" key="3">
    <source>
        <dbReference type="Proteomes" id="UP000525652"/>
    </source>
</evidence>
<accession>A0A7X1AX77</accession>
<dbReference type="NCBIfam" id="TIGR02532">
    <property type="entry name" value="IV_pilin_GFxxxE"/>
    <property type="match status" value="1"/>
</dbReference>
<evidence type="ECO:0000256" key="1">
    <source>
        <dbReference type="SAM" id="Phobius"/>
    </source>
</evidence>
<comment type="caution">
    <text evidence="2">The sequence shown here is derived from an EMBL/GenBank/DDBJ whole genome shotgun (WGS) entry which is preliminary data.</text>
</comment>
<reference evidence="2 3" key="1">
    <citation type="submission" date="2020-07" db="EMBL/GenBank/DDBJ databases">
        <authorList>
            <person name="Feng X."/>
        </authorList>
    </citation>
    <scope>NUCLEOTIDE SEQUENCE [LARGE SCALE GENOMIC DNA]</scope>
    <source>
        <strain evidence="2 3">JCM14086</strain>
    </source>
</reference>
<keyword evidence="1" id="KW-1133">Transmembrane helix</keyword>
<organism evidence="2 3">
    <name type="scientific">Puniceicoccus vermicola</name>
    <dbReference type="NCBI Taxonomy" id="388746"/>
    <lineage>
        <taxon>Bacteria</taxon>
        <taxon>Pseudomonadati</taxon>
        <taxon>Verrucomicrobiota</taxon>
        <taxon>Opitutia</taxon>
        <taxon>Puniceicoccales</taxon>
        <taxon>Puniceicoccaceae</taxon>
        <taxon>Puniceicoccus</taxon>
    </lineage>
</organism>
<dbReference type="Gene3D" id="3.30.700.10">
    <property type="entry name" value="Glycoprotein, Type 4 Pilin"/>
    <property type="match status" value="1"/>
</dbReference>
<dbReference type="InterPro" id="IPR045584">
    <property type="entry name" value="Pilin-like"/>
</dbReference>
<dbReference type="Pfam" id="PF07963">
    <property type="entry name" value="N_methyl"/>
    <property type="match status" value="1"/>
</dbReference>
<gene>
    <name evidence="2" type="ORF">H5P30_06970</name>
</gene>
<keyword evidence="1" id="KW-0812">Transmembrane</keyword>
<dbReference type="RefSeq" id="WP_185692227.1">
    <property type="nucleotide sequence ID" value="NZ_JACHVA010000053.1"/>
</dbReference>
<keyword evidence="3" id="KW-1185">Reference proteome</keyword>
<dbReference type="PROSITE" id="PS00409">
    <property type="entry name" value="PROKAR_NTER_METHYL"/>
    <property type="match status" value="1"/>
</dbReference>
<dbReference type="Proteomes" id="UP000525652">
    <property type="component" value="Unassembled WGS sequence"/>
</dbReference>
<dbReference type="SUPFAM" id="SSF54523">
    <property type="entry name" value="Pili subunits"/>
    <property type="match status" value="1"/>
</dbReference>
<dbReference type="AlphaFoldDB" id="A0A7X1AX77"/>
<evidence type="ECO:0000313" key="2">
    <source>
        <dbReference type="EMBL" id="MBC2601517.1"/>
    </source>
</evidence>
<feature type="transmembrane region" description="Helical" evidence="1">
    <location>
        <begin position="21"/>
        <end position="44"/>
    </location>
</feature>
<keyword evidence="1" id="KW-0472">Membrane</keyword>
<dbReference type="InterPro" id="IPR012902">
    <property type="entry name" value="N_methyl_site"/>
</dbReference>
<dbReference type="EMBL" id="JACHVA010000053">
    <property type="protein sequence ID" value="MBC2601517.1"/>
    <property type="molecule type" value="Genomic_DNA"/>
</dbReference>
<protein>
    <submittedName>
        <fullName evidence="2">Type II secretion system protein</fullName>
    </submittedName>
</protein>
<proteinExistence type="predicted"/>